<dbReference type="CDD" id="cd01949">
    <property type="entry name" value="GGDEF"/>
    <property type="match status" value="1"/>
</dbReference>
<keyword evidence="1" id="KW-1133">Transmembrane helix</keyword>
<dbReference type="EMBL" id="FNQN01000013">
    <property type="protein sequence ID" value="SEA79831.1"/>
    <property type="molecule type" value="Genomic_DNA"/>
</dbReference>
<dbReference type="InterPro" id="IPR035965">
    <property type="entry name" value="PAS-like_dom_sf"/>
</dbReference>
<dbReference type="RefSeq" id="WP_092350721.1">
    <property type="nucleotide sequence ID" value="NZ_FNQN01000013.1"/>
</dbReference>
<dbReference type="InterPro" id="IPR000700">
    <property type="entry name" value="PAS-assoc_C"/>
</dbReference>
<accession>A0A1H4E480</accession>
<protein>
    <submittedName>
        <fullName evidence="4">PAS domain S-box-containing protein/diguanylate cyclase (GGDEF) domain-containing protein</fullName>
    </submittedName>
</protein>
<evidence type="ECO:0000259" key="3">
    <source>
        <dbReference type="PROSITE" id="PS50887"/>
    </source>
</evidence>
<dbReference type="PANTHER" id="PTHR44757:SF2">
    <property type="entry name" value="BIOFILM ARCHITECTURE MAINTENANCE PROTEIN MBAA"/>
    <property type="match status" value="1"/>
</dbReference>
<dbReference type="Pfam" id="PF00990">
    <property type="entry name" value="GGDEF"/>
    <property type="match status" value="1"/>
</dbReference>
<dbReference type="InterPro" id="IPR001638">
    <property type="entry name" value="Solute-binding_3/MltF_N"/>
</dbReference>
<reference evidence="4 5" key="1">
    <citation type="submission" date="2016-10" db="EMBL/GenBank/DDBJ databases">
        <authorList>
            <person name="de Groot N.N."/>
        </authorList>
    </citation>
    <scope>NUCLEOTIDE SEQUENCE [LARGE SCALE GENOMIC DNA]</scope>
    <source>
        <strain evidence="4 5">DSM 7343</strain>
    </source>
</reference>
<feature type="domain" description="GGDEF" evidence="3">
    <location>
        <begin position="583"/>
        <end position="716"/>
    </location>
</feature>
<dbReference type="Gene3D" id="3.40.190.10">
    <property type="entry name" value="Periplasmic binding protein-like II"/>
    <property type="match status" value="2"/>
</dbReference>
<dbReference type="PROSITE" id="PS50887">
    <property type="entry name" value="GGDEF"/>
    <property type="match status" value="1"/>
</dbReference>
<gene>
    <name evidence="4" type="ORF">SAMN05660420_03219</name>
</gene>
<dbReference type="STRING" id="37625.SAMN05660420_03219"/>
<dbReference type="Pfam" id="PF13426">
    <property type="entry name" value="PAS_9"/>
    <property type="match status" value="1"/>
</dbReference>
<dbReference type="SMART" id="SM00062">
    <property type="entry name" value="PBPb"/>
    <property type="match status" value="1"/>
</dbReference>
<dbReference type="PANTHER" id="PTHR44757">
    <property type="entry name" value="DIGUANYLATE CYCLASE DGCP"/>
    <property type="match status" value="1"/>
</dbReference>
<dbReference type="FunFam" id="3.30.70.270:FF:000001">
    <property type="entry name" value="Diguanylate cyclase domain protein"/>
    <property type="match status" value="1"/>
</dbReference>
<feature type="domain" description="PAC" evidence="2">
    <location>
        <begin position="489"/>
        <end position="544"/>
    </location>
</feature>
<dbReference type="Gene3D" id="3.30.450.20">
    <property type="entry name" value="PAS domain"/>
    <property type="match status" value="2"/>
</dbReference>
<dbReference type="SMART" id="SM00086">
    <property type="entry name" value="PAC"/>
    <property type="match status" value="2"/>
</dbReference>
<dbReference type="Pfam" id="PF08448">
    <property type="entry name" value="PAS_4"/>
    <property type="match status" value="1"/>
</dbReference>
<dbReference type="SMART" id="SM00091">
    <property type="entry name" value="PAS"/>
    <property type="match status" value="2"/>
</dbReference>
<dbReference type="InterPro" id="IPR043128">
    <property type="entry name" value="Rev_trsase/Diguanyl_cyclase"/>
</dbReference>
<dbReference type="InterPro" id="IPR000160">
    <property type="entry name" value="GGDEF_dom"/>
</dbReference>
<dbReference type="InterPro" id="IPR000014">
    <property type="entry name" value="PAS"/>
</dbReference>
<dbReference type="CDD" id="cd00130">
    <property type="entry name" value="PAS"/>
    <property type="match status" value="1"/>
</dbReference>
<dbReference type="PROSITE" id="PS50113">
    <property type="entry name" value="PAC"/>
    <property type="match status" value="2"/>
</dbReference>
<dbReference type="InterPro" id="IPR029787">
    <property type="entry name" value="Nucleotide_cyclase"/>
</dbReference>
<dbReference type="NCBIfam" id="TIGR00254">
    <property type="entry name" value="GGDEF"/>
    <property type="match status" value="1"/>
</dbReference>
<organism evidence="4 5">
    <name type="scientific">Desulfuromusa kysingii</name>
    <dbReference type="NCBI Taxonomy" id="37625"/>
    <lineage>
        <taxon>Bacteria</taxon>
        <taxon>Pseudomonadati</taxon>
        <taxon>Thermodesulfobacteriota</taxon>
        <taxon>Desulfuromonadia</taxon>
        <taxon>Desulfuromonadales</taxon>
        <taxon>Geopsychrobacteraceae</taxon>
        <taxon>Desulfuromusa</taxon>
    </lineage>
</organism>
<dbReference type="Proteomes" id="UP000199409">
    <property type="component" value="Unassembled WGS sequence"/>
</dbReference>
<feature type="domain" description="PAC" evidence="2">
    <location>
        <begin position="367"/>
        <end position="417"/>
    </location>
</feature>
<keyword evidence="1" id="KW-0812">Transmembrane</keyword>
<dbReference type="SUPFAM" id="SSF53850">
    <property type="entry name" value="Periplasmic binding protein-like II"/>
    <property type="match status" value="1"/>
</dbReference>
<dbReference type="InterPro" id="IPR001610">
    <property type="entry name" value="PAC"/>
</dbReference>
<keyword evidence="5" id="KW-1185">Reference proteome</keyword>
<dbReference type="SMART" id="SM00267">
    <property type="entry name" value="GGDEF"/>
    <property type="match status" value="1"/>
</dbReference>
<dbReference type="NCBIfam" id="TIGR00229">
    <property type="entry name" value="sensory_box"/>
    <property type="match status" value="1"/>
</dbReference>
<dbReference type="OrthoDB" id="9777298at2"/>
<dbReference type="InterPro" id="IPR013656">
    <property type="entry name" value="PAS_4"/>
</dbReference>
<evidence type="ECO:0000259" key="2">
    <source>
        <dbReference type="PROSITE" id="PS50113"/>
    </source>
</evidence>
<evidence type="ECO:0000313" key="4">
    <source>
        <dbReference type="EMBL" id="SEA79831.1"/>
    </source>
</evidence>
<dbReference type="AlphaFoldDB" id="A0A1H4E480"/>
<dbReference type="SUPFAM" id="SSF55073">
    <property type="entry name" value="Nucleotide cyclase"/>
    <property type="match status" value="1"/>
</dbReference>
<name>A0A1H4E480_9BACT</name>
<dbReference type="InterPro" id="IPR052155">
    <property type="entry name" value="Biofilm_reg_signaling"/>
</dbReference>
<proteinExistence type="predicted"/>
<dbReference type="GO" id="GO:0003824">
    <property type="term" value="F:catalytic activity"/>
    <property type="evidence" value="ECO:0007669"/>
    <property type="project" value="UniProtKB-ARBA"/>
</dbReference>
<feature type="transmembrane region" description="Helical" evidence="1">
    <location>
        <begin position="259"/>
        <end position="280"/>
    </location>
</feature>
<evidence type="ECO:0000313" key="5">
    <source>
        <dbReference type="Proteomes" id="UP000199409"/>
    </source>
</evidence>
<dbReference type="Gene3D" id="3.30.70.270">
    <property type="match status" value="1"/>
</dbReference>
<dbReference type="Pfam" id="PF00497">
    <property type="entry name" value="SBP_bac_3"/>
    <property type="match status" value="1"/>
</dbReference>
<keyword evidence="1" id="KW-0472">Membrane</keyword>
<dbReference type="SUPFAM" id="SSF55785">
    <property type="entry name" value="PYP-like sensor domain (PAS domain)"/>
    <property type="match status" value="2"/>
</dbReference>
<evidence type="ECO:0000256" key="1">
    <source>
        <dbReference type="SAM" id="Phobius"/>
    </source>
</evidence>
<sequence>MLLRLKFLLLICILIPFPVHGESTTIRVGIDNNPPLTFIDAQGQASGLLPDLFTQIAKAKKWTIKYVPCQWQQCLESLATNDIDILPAIAYTRKRANQFHFANEVIASSWGQIYQQSDSKLTSVLELAGKKMAVLKQDIFLLGEQGMLHVAKNFNIEVEYVEVESYREAFTQLQQGTVDAAMVGRFYGFKNAQKFNLIPTPIMINPIQIRPAFATAVPERYRAEFDQSLHEWKQSSNSIYYNLIDKWFDAKTPDRLPTWLMPALYSLLGALLLLLFITLWTRKQVKIKTLELSNQRQHYRVFFEESQSIKLLVDPETANIVDANPAACRFYQYSPDQLKNMKMWQINQIGEGEVKDRLTEAISQDQQQFERIHTRADGTQVPVEVYRSPIQNRGRTLLYSIIHDISKRKKAEQELEERNKFLQSVIDGVSDPMMVIGLDYQILQLNESARKQQPEEPNSHLTCHQLSHASQVPCTGDNHPCPLVEVQETGGSVTMIHQHVTSQGKRIYELCASPLFDAKGEIYAIIEVARDITERLHIEELLNENEKRLHHLAHHDSLTDLPNRLLFDDRLKQALSKSRRSGRQIALFFLDLDHLKCINDNLGHSYGDLLLIDVAKRLRACVRESDTVARMGGDEFLVLLEDIESIEMVATMAERICDSLTHELVKGEFKQKISVSIGISIYPDDAKSGPEMMKNADLAMYRVKKSGKANYQFYSAPQGRFLFD</sequence>